<organism evidence="2 3">
    <name type="scientific">Archangium minus</name>
    <dbReference type="NCBI Taxonomy" id="83450"/>
    <lineage>
        <taxon>Bacteria</taxon>
        <taxon>Pseudomonadati</taxon>
        <taxon>Myxococcota</taxon>
        <taxon>Myxococcia</taxon>
        <taxon>Myxococcales</taxon>
        <taxon>Cystobacterineae</taxon>
        <taxon>Archangiaceae</taxon>
        <taxon>Archangium</taxon>
    </lineage>
</organism>
<evidence type="ECO:0000313" key="2">
    <source>
        <dbReference type="EMBL" id="WNG49694.1"/>
    </source>
</evidence>
<dbReference type="SUPFAM" id="SSF53474">
    <property type="entry name" value="alpha/beta-Hydrolases"/>
    <property type="match status" value="1"/>
</dbReference>
<dbReference type="PANTHER" id="PTHR43798:SF33">
    <property type="entry name" value="HYDROLASE, PUTATIVE (AFU_ORTHOLOGUE AFUA_2G14860)-RELATED"/>
    <property type="match status" value="1"/>
</dbReference>
<dbReference type="Pfam" id="PF00561">
    <property type="entry name" value="Abhydrolase_1"/>
    <property type="match status" value="1"/>
</dbReference>
<dbReference type="InterPro" id="IPR029058">
    <property type="entry name" value="AB_hydrolase_fold"/>
</dbReference>
<keyword evidence="3" id="KW-1185">Reference proteome</keyword>
<accession>A0ABY9X2Z4</accession>
<dbReference type="PANTHER" id="PTHR43798">
    <property type="entry name" value="MONOACYLGLYCEROL LIPASE"/>
    <property type="match status" value="1"/>
</dbReference>
<evidence type="ECO:0000313" key="3">
    <source>
        <dbReference type="Proteomes" id="UP001611383"/>
    </source>
</evidence>
<dbReference type="PRINTS" id="PR00111">
    <property type="entry name" value="ABHYDROLASE"/>
</dbReference>
<dbReference type="RefSeq" id="WP_395807897.1">
    <property type="nucleotide sequence ID" value="NZ_CP043494.1"/>
</dbReference>
<protein>
    <submittedName>
        <fullName evidence="2">Alpha/beta hydrolase</fullName>
    </submittedName>
</protein>
<dbReference type="Proteomes" id="UP001611383">
    <property type="component" value="Chromosome"/>
</dbReference>
<dbReference type="EMBL" id="CP043494">
    <property type="protein sequence ID" value="WNG49694.1"/>
    <property type="molecule type" value="Genomic_DNA"/>
</dbReference>
<sequence>MRAQVLEAGEGPVLLLLSSMLVRARTYLPLIRRLSKHFRVLTVELPGCGRSARVRRPWTLSAYARWTARLMQQLLLGHVVLVGHSNSGGVALLVAARYGGCVDRLVLADSIGARRERSIPRVVGARMVDAFLEWGLNLRAWWHIVYNALRHPRSFFHQVKVGSLAALLRHAPQVRRPTLLAWGRRDHTMPLSCADRLRERMPRAQVYVGSGSHDWLITDSQEFTRAVLAFAARGEVVARLATQHSL</sequence>
<evidence type="ECO:0000259" key="1">
    <source>
        <dbReference type="Pfam" id="PF00561"/>
    </source>
</evidence>
<name>A0ABY9X2Z4_9BACT</name>
<dbReference type="GO" id="GO:0016787">
    <property type="term" value="F:hydrolase activity"/>
    <property type="evidence" value="ECO:0007669"/>
    <property type="project" value="UniProtKB-KW"/>
</dbReference>
<dbReference type="InterPro" id="IPR000073">
    <property type="entry name" value="AB_hydrolase_1"/>
</dbReference>
<dbReference type="Gene3D" id="3.40.50.1820">
    <property type="entry name" value="alpha/beta hydrolase"/>
    <property type="match status" value="1"/>
</dbReference>
<gene>
    <name evidence="2" type="ORF">F0U60_40425</name>
</gene>
<keyword evidence="2" id="KW-0378">Hydrolase</keyword>
<reference evidence="2 3" key="1">
    <citation type="submission" date="2019-08" db="EMBL/GenBank/DDBJ databases">
        <title>Archangium and Cystobacter genomes.</title>
        <authorList>
            <person name="Chen I.-C.K."/>
            <person name="Wielgoss S."/>
        </authorList>
    </citation>
    <scope>NUCLEOTIDE SEQUENCE [LARGE SCALE GENOMIC DNA]</scope>
    <source>
        <strain evidence="2 3">Cbm 6</strain>
    </source>
</reference>
<feature type="domain" description="AB hydrolase-1" evidence="1">
    <location>
        <begin position="29"/>
        <end position="169"/>
    </location>
</feature>
<proteinExistence type="predicted"/>
<dbReference type="InterPro" id="IPR050266">
    <property type="entry name" value="AB_hydrolase_sf"/>
</dbReference>